<protein>
    <submittedName>
        <fullName evidence="7">Phosphate:Na+ symporter</fullName>
    </submittedName>
</protein>
<organism evidence="7 8">
    <name type="scientific">Salipaludibacillus aurantiacus</name>
    <dbReference type="NCBI Taxonomy" id="1601833"/>
    <lineage>
        <taxon>Bacteria</taxon>
        <taxon>Bacillati</taxon>
        <taxon>Bacillota</taxon>
        <taxon>Bacilli</taxon>
        <taxon>Bacillales</taxon>
        <taxon>Bacillaceae</taxon>
    </lineage>
</organism>
<evidence type="ECO:0000256" key="4">
    <source>
        <dbReference type="ARBA" id="ARBA00022989"/>
    </source>
</evidence>
<feature type="transmembrane region" description="Helical" evidence="6">
    <location>
        <begin position="239"/>
        <end position="266"/>
    </location>
</feature>
<comment type="subcellular location">
    <subcellularLocation>
        <location evidence="1">Cell membrane</location>
        <topology evidence="1">Multi-pass membrane protein</topology>
    </subcellularLocation>
</comment>
<feature type="transmembrane region" description="Helical" evidence="6">
    <location>
        <begin position="278"/>
        <end position="301"/>
    </location>
</feature>
<feature type="transmembrane region" description="Helical" evidence="6">
    <location>
        <begin position="100"/>
        <end position="121"/>
    </location>
</feature>
<dbReference type="AlphaFoldDB" id="A0A1H9RDB4"/>
<dbReference type="GO" id="GO:0005886">
    <property type="term" value="C:plasma membrane"/>
    <property type="evidence" value="ECO:0007669"/>
    <property type="project" value="UniProtKB-SubCell"/>
</dbReference>
<reference evidence="8" key="1">
    <citation type="submission" date="2016-10" db="EMBL/GenBank/DDBJ databases">
        <authorList>
            <person name="Varghese N."/>
            <person name="Submissions S."/>
        </authorList>
    </citation>
    <scope>NUCLEOTIDE SEQUENCE [LARGE SCALE GENOMIC DNA]</scope>
    <source>
        <strain evidence="8">S9</strain>
    </source>
</reference>
<dbReference type="PANTHER" id="PTHR10010:SF46">
    <property type="entry name" value="SODIUM-DEPENDENT PHOSPHATE TRANSPORT PROTEIN 2B"/>
    <property type="match status" value="1"/>
</dbReference>
<dbReference type="Pfam" id="PF02690">
    <property type="entry name" value="Na_Pi_cotrans"/>
    <property type="match status" value="2"/>
</dbReference>
<proteinExistence type="predicted"/>
<keyword evidence="3 6" id="KW-0812">Transmembrane</keyword>
<evidence type="ECO:0000313" key="7">
    <source>
        <dbReference type="EMBL" id="SER70716.1"/>
    </source>
</evidence>
<dbReference type="Proteomes" id="UP000198571">
    <property type="component" value="Unassembled WGS sequence"/>
</dbReference>
<feature type="transmembrane region" description="Helical" evidence="6">
    <location>
        <begin position="6"/>
        <end position="28"/>
    </location>
</feature>
<dbReference type="NCBIfam" id="NF037997">
    <property type="entry name" value="Na_Pi_symport"/>
    <property type="match status" value="1"/>
</dbReference>
<dbReference type="EMBL" id="FOGT01000003">
    <property type="protein sequence ID" value="SER70716.1"/>
    <property type="molecule type" value="Genomic_DNA"/>
</dbReference>
<keyword evidence="5 6" id="KW-0472">Membrane</keyword>
<evidence type="ECO:0000256" key="6">
    <source>
        <dbReference type="SAM" id="Phobius"/>
    </source>
</evidence>
<dbReference type="STRING" id="1601833.SAMN05518684_10396"/>
<dbReference type="PANTHER" id="PTHR10010">
    <property type="entry name" value="SOLUTE CARRIER FAMILY 34 SODIUM PHOSPHATE , MEMBER 2-RELATED"/>
    <property type="match status" value="1"/>
</dbReference>
<evidence type="ECO:0000313" key="8">
    <source>
        <dbReference type="Proteomes" id="UP000198571"/>
    </source>
</evidence>
<evidence type="ECO:0000256" key="2">
    <source>
        <dbReference type="ARBA" id="ARBA00022475"/>
    </source>
</evidence>
<sequence>MNEWITLFAIYLALFLFGMTVLRHGLMVRFRSSLPEILTRFVDRPWKGLIAGTLVATVVQSSSAVMVITVGLVAAGILSFKHSVGIMLGANIGTVATLEILAYDLSSFIMPCLVIGVILLFSKTENNFALGCLFFGFATMIVAMQGFESLAYPLSSIPSVYNWFTSTSDNSHIGILAGIILSSVIQSSSVVTAMAMSFMNEHILGLPAAISIMLGANIGTCITAWFASFGGSKEAKLTAYAHIWVNIIGVLLILPFIDWFSAIVSLTSPSPAQQLAHAAFLFNAASSLLFLPFAGHLAYIVQKIHGHIR</sequence>
<feature type="transmembrane region" description="Helical" evidence="6">
    <location>
        <begin position="128"/>
        <end position="152"/>
    </location>
</feature>
<dbReference type="GO" id="GO:0005436">
    <property type="term" value="F:sodium:phosphate symporter activity"/>
    <property type="evidence" value="ECO:0007669"/>
    <property type="project" value="InterPro"/>
</dbReference>
<feature type="transmembrane region" description="Helical" evidence="6">
    <location>
        <begin position="49"/>
        <end position="80"/>
    </location>
</feature>
<evidence type="ECO:0000256" key="3">
    <source>
        <dbReference type="ARBA" id="ARBA00022692"/>
    </source>
</evidence>
<feature type="transmembrane region" description="Helical" evidence="6">
    <location>
        <begin position="172"/>
        <end position="196"/>
    </location>
</feature>
<name>A0A1H9RDB4_9BACI</name>
<keyword evidence="8" id="KW-1185">Reference proteome</keyword>
<accession>A0A1H9RDB4</accession>
<keyword evidence="2" id="KW-1003">Cell membrane</keyword>
<gene>
    <name evidence="7" type="ORF">SAMN05518684_10396</name>
</gene>
<keyword evidence="4 6" id="KW-1133">Transmembrane helix</keyword>
<dbReference type="OrthoDB" id="9763003at2"/>
<evidence type="ECO:0000256" key="1">
    <source>
        <dbReference type="ARBA" id="ARBA00004651"/>
    </source>
</evidence>
<dbReference type="NCBIfam" id="TIGR00704">
    <property type="entry name" value="NaPi_cotrn_rel"/>
    <property type="match status" value="1"/>
</dbReference>
<dbReference type="InterPro" id="IPR003841">
    <property type="entry name" value="Na/Pi_transpt"/>
</dbReference>
<dbReference type="RefSeq" id="WP_093047858.1">
    <property type="nucleotide sequence ID" value="NZ_FOGT01000003.1"/>
</dbReference>
<evidence type="ECO:0000256" key="5">
    <source>
        <dbReference type="ARBA" id="ARBA00023136"/>
    </source>
</evidence>
<dbReference type="GO" id="GO:0044341">
    <property type="term" value="P:sodium-dependent phosphate transport"/>
    <property type="evidence" value="ECO:0007669"/>
    <property type="project" value="InterPro"/>
</dbReference>
<dbReference type="InterPro" id="IPR004633">
    <property type="entry name" value="NaPi_cotrn-rel/YqeW-like"/>
</dbReference>
<feature type="transmembrane region" description="Helical" evidence="6">
    <location>
        <begin position="203"/>
        <end position="227"/>
    </location>
</feature>